<sequence>METSADQNSAGILSVFHCILTWSFAVSSNKHTDPEGKLKGEKIQAMIDIYRHMKNLRLTIHGIENPDFISISEVSKPFYVFSEMSKENWNEELRSLMGEIVNMRDVLKGIKERLQSTNISKCSTLFGVENGSQPKNIISLLTVWYWLAAWSSPDQPENGGAKYEFVEAIEANDKMLGFLMVNTSPIHPVEEQELQVLFAKLLQMLKSDHLFWLDILNRFTDKMLSKSEAPETLMTTPDAPVTTSLETPVTLPIHLKYKGVLGNVLGGGNWGNTTIFWPSVAASVLGGIIVEGIKYLFSNPELLEAAVEGGLSFASFH</sequence>
<organism evidence="1 2">
    <name type="scientific">Spinacia oleracea</name>
    <name type="common">Spinach</name>
    <dbReference type="NCBI Taxonomy" id="3562"/>
    <lineage>
        <taxon>Eukaryota</taxon>
        <taxon>Viridiplantae</taxon>
        <taxon>Streptophyta</taxon>
        <taxon>Embryophyta</taxon>
        <taxon>Tracheophyta</taxon>
        <taxon>Spermatophyta</taxon>
        <taxon>Magnoliopsida</taxon>
        <taxon>eudicotyledons</taxon>
        <taxon>Gunneridae</taxon>
        <taxon>Pentapetalae</taxon>
        <taxon>Caryophyllales</taxon>
        <taxon>Chenopodiaceae</taxon>
        <taxon>Chenopodioideae</taxon>
        <taxon>Anserineae</taxon>
        <taxon>Spinacia</taxon>
    </lineage>
</organism>
<dbReference type="KEGG" id="soe:110796612"/>
<proteinExistence type="predicted"/>
<protein>
    <submittedName>
        <fullName evidence="2">Uncharacterized protein</fullName>
    </submittedName>
</protein>
<reference evidence="1" key="1">
    <citation type="journal article" date="2021" name="Nat. Commun.">
        <title>Genomic analyses provide insights into spinach domestication and the genetic basis of agronomic traits.</title>
        <authorList>
            <person name="Cai X."/>
            <person name="Sun X."/>
            <person name="Xu C."/>
            <person name="Sun H."/>
            <person name="Wang X."/>
            <person name="Ge C."/>
            <person name="Zhang Z."/>
            <person name="Wang Q."/>
            <person name="Fei Z."/>
            <person name="Jiao C."/>
            <person name="Wang Q."/>
        </authorList>
    </citation>
    <scope>NUCLEOTIDE SEQUENCE [LARGE SCALE GENOMIC DNA]</scope>
    <source>
        <strain evidence="1">cv. Varoflay</strain>
    </source>
</reference>
<dbReference type="Proteomes" id="UP000813463">
    <property type="component" value="Chromosome 3"/>
</dbReference>
<dbReference type="OrthoDB" id="1807502at2759"/>
<accession>A0A9R0IXC6</accession>
<dbReference type="AlphaFoldDB" id="A0A9R0IXC6"/>
<name>A0A9R0IXC6_SPIOL</name>
<evidence type="ECO:0000313" key="1">
    <source>
        <dbReference type="Proteomes" id="UP000813463"/>
    </source>
</evidence>
<evidence type="ECO:0000313" key="2">
    <source>
        <dbReference type="RefSeq" id="XP_021857368.1"/>
    </source>
</evidence>
<keyword evidence="1" id="KW-1185">Reference proteome</keyword>
<dbReference type="GeneID" id="110796612"/>
<reference evidence="2" key="2">
    <citation type="submission" date="2025-08" db="UniProtKB">
        <authorList>
            <consortium name="RefSeq"/>
        </authorList>
    </citation>
    <scope>IDENTIFICATION</scope>
    <source>
        <tissue evidence="2">Leaf</tissue>
    </source>
</reference>
<dbReference type="RefSeq" id="XP_021857368.1">
    <property type="nucleotide sequence ID" value="XM_022001676.2"/>
</dbReference>
<gene>
    <name evidence="2" type="primary">LOC110796612</name>
</gene>